<dbReference type="InterPro" id="IPR036188">
    <property type="entry name" value="FAD/NAD-bd_sf"/>
</dbReference>
<feature type="domain" description="FAD dependent oxidoreductase" evidence="1">
    <location>
        <begin position="210"/>
        <end position="281"/>
    </location>
</feature>
<accession>A0A8E6BAZ9</accession>
<dbReference type="InterPro" id="IPR049516">
    <property type="entry name" value="FAD-depend_C"/>
</dbReference>
<dbReference type="PANTHER" id="PTHR42842">
    <property type="entry name" value="FAD/NAD(P)-BINDING OXIDOREDUCTASE"/>
    <property type="match status" value="1"/>
</dbReference>
<organism evidence="3 4">
    <name type="scientific">Telmatocola sphagniphila</name>
    <dbReference type="NCBI Taxonomy" id="1123043"/>
    <lineage>
        <taxon>Bacteria</taxon>
        <taxon>Pseudomonadati</taxon>
        <taxon>Planctomycetota</taxon>
        <taxon>Planctomycetia</taxon>
        <taxon>Gemmatales</taxon>
        <taxon>Gemmataceae</taxon>
    </lineage>
</organism>
<name>A0A8E6BAZ9_9BACT</name>
<dbReference type="Pfam" id="PF13450">
    <property type="entry name" value="NAD_binding_8"/>
    <property type="match status" value="1"/>
</dbReference>
<dbReference type="PANTHER" id="PTHR42842:SF3">
    <property type="entry name" value="FAD_NAD(P)-BINDING OXIDOREDUCTASE FAMILY PROTEIN"/>
    <property type="match status" value="1"/>
</dbReference>
<dbReference type="RefSeq" id="WP_213499757.1">
    <property type="nucleotide sequence ID" value="NZ_CP074694.1"/>
</dbReference>
<gene>
    <name evidence="3" type="ORF">KIH39_12070</name>
</gene>
<dbReference type="SUPFAM" id="SSF51905">
    <property type="entry name" value="FAD/NAD(P)-binding domain"/>
    <property type="match status" value="1"/>
</dbReference>
<dbReference type="InterPro" id="IPR028348">
    <property type="entry name" value="FAD-binding_protein"/>
</dbReference>
<keyword evidence="4" id="KW-1185">Reference proteome</keyword>
<evidence type="ECO:0000259" key="2">
    <source>
        <dbReference type="Pfam" id="PF21688"/>
    </source>
</evidence>
<dbReference type="Pfam" id="PF01266">
    <property type="entry name" value="DAO"/>
    <property type="match status" value="1"/>
</dbReference>
<dbReference type="Gene3D" id="3.50.50.60">
    <property type="entry name" value="FAD/NAD(P)-binding domain"/>
    <property type="match status" value="2"/>
</dbReference>
<protein>
    <submittedName>
        <fullName evidence="3">FAD-dependent oxidoreductase</fullName>
    </submittedName>
</protein>
<evidence type="ECO:0000313" key="3">
    <source>
        <dbReference type="EMBL" id="QVL34607.1"/>
    </source>
</evidence>
<feature type="domain" description="FAD-dependent protein C-terminal" evidence="2">
    <location>
        <begin position="283"/>
        <end position="474"/>
    </location>
</feature>
<dbReference type="Gene3D" id="3.30.70.2700">
    <property type="match status" value="1"/>
</dbReference>
<evidence type="ECO:0000313" key="4">
    <source>
        <dbReference type="Proteomes" id="UP000676194"/>
    </source>
</evidence>
<dbReference type="InterPro" id="IPR006076">
    <property type="entry name" value="FAD-dep_OxRdtase"/>
</dbReference>
<proteinExistence type="predicted"/>
<reference evidence="3" key="1">
    <citation type="submission" date="2021-05" db="EMBL/GenBank/DDBJ databases">
        <title>Complete genome sequence of the cellulolytic planctomycete Telmatocola sphagniphila SP2T and characterization of the first cellulase from planctomycetes.</title>
        <authorList>
            <person name="Rakitin A.L."/>
            <person name="Beletsky A.V."/>
            <person name="Naumoff D.G."/>
            <person name="Kulichevskaya I.S."/>
            <person name="Mardanov A.V."/>
            <person name="Ravin N.V."/>
            <person name="Dedysh S.N."/>
        </authorList>
    </citation>
    <scope>NUCLEOTIDE SEQUENCE</scope>
    <source>
        <strain evidence="3">SP2T</strain>
    </source>
</reference>
<sequence>MPFRINNVSIPVEEGDDLLHKRLSDILGLPPDQLLGCRILRKSLDVRNKKTLKFVYNAEVTPPSDWKPRAEFAYSSFTVEPYQEPPFEIPTPGSKGLQQRPIVIGSGPAGLVAAYFLAEQGYQPLVLERGTRVTERIKDVKEFDSGGRFEPESNYLFGEGGAGTFSDGKLTCRGSGPEVNRVLKLFADCKGKPSVIYEHRPHLGSNRLPAVVKSIRQHIETMGGEVRFGCKVTDLHINNGQLEGVTTNQGFIPGHAVLLATGHSARDTFEMLLQRGVPIVQKPFQMGVRVEHLQDTVNRVQYGSIRYENLLGNADYSLIAKGKADLFTFCMCAGGYIIPSVSEVGYFCTNGMSLSKRDSLYSNSGLVLTIPTSEFGGSDPLAGVRLQQIYEKKAFEIGRGEYACPTQRASDFLANKVSAGPIKSSYPRDSISVNLREVLPDYAIESLTNGLPRMDRAWHGRFLHEAILVGPEARGSSPVRILREEISRECPNIDGLYPVGEGAGYAGGIVSAAVDGLKTAKAIIAKYRPLKRN</sequence>
<dbReference type="Proteomes" id="UP000676194">
    <property type="component" value="Chromosome"/>
</dbReference>
<dbReference type="Pfam" id="PF21688">
    <property type="entry name" value="FAD-depend_C"/>
    <property type="match status" value="1"/>
</dbReference>
<dbReference type="KEGG" id="tsph:KIH39_12070"/>
<dbReference type="PIRSF" id="PIRSF038984">
    <property type="entry name" value="FAD_binding_protein"/>
    <property type="match status" value="1"/>
</dbReference>
<evidence type="ECO:0000259" key="1">
    <source>
        <dbReference type="Pfam" id="PF01266"/>
    </source>
</evidence>
<dbReference type="PRINTS" id="PR00419">
    <property type="entry name" value="ADXRDTASE"/>
</dbReference>
<dbReference type="AlphaFoldDB" id="A0A8E6BAZ9"/>
<dbReference type="EMBL" id="CP074694">
    <property type="protein sequence ID" value="QVL34607.1"/>
    <property type="molecule type" value="Genomic_DNA"/>
</dbReference>